<dbReference type="PANTHER" id="PTHR21664">
    <property type="entry name" value="CHRONIC MYELOGENOUS LEUKEMIA TUMOR ANTIGEN 66"/>
    <property type="match status" value="1"/>
</dbReference>
<dbReference type="GO" id="GO:0005634">
    <property type="term" value="C:nucleus"/>
    <property type="evidence" value="ECO:0007669"/>
    <property type="project" value="UniProtKB-SubCell"/>
</dbReference>
<keyword evidence="8" id="KW-1185">Reference proteome</keyword>
<evidence type="ECO:0000256" key="2">
    <source>
        <dbReference type="ARBA" id="ARBA00004496"/>
    </source>
</evidence>
<dbReference type="Gene3D" id="2.60.40.790">
    <property type="match status" value="1"/>
</dbReference>
<dbReference type="CDD" id="cd06467">
    <property type="entry name" value="p23_NUDC_like"/>
    <property type="match status" value="1"/>
</dbReference>
<evidence type="ECO:0000313" key="8">
    <source>
        <dbReference type="Proteomes" id="UP000298061"/>
    </source>
</evidence>
<dbReference type="STRING" id="135208.A0A4Z0A618"/>
<evidence type="ECO:0000256" key="4">
    <source>
        <dbReference type="ARBA" id="ARBA00022490"/>
    </source>
</evidence>
<reference evidence="7 8" key="1">
    <citation type="submission" date="2019-02" db="EMBL/GenBank/DDBJ databases">
        <title>Genome sequencing of the rare red list fungi Hericium alpestre (H. flagellum).</title>
        <authorList>
            <person name="Buettner E."/>
            <person name="Kellner H."/>
        </authorList>
    </citation>
    <scope>NUCLEOTIDE SEQUENCE [LARGE SCALE GENOMIC DNA]</scope>
    <source>
        <strain evidence="7 8">DSM 108284</strain>
    </source>
</reference>
<dbReference type="InterPro" id="IPR008978">
    <property type="entry name" value="HSP20-like_chaperone"/>
</dbReference>
<comment type="subcellular location">
    <subcellularLocation>
        <location evidence="2">Cytoplasm</location>
    </subcellularLocation>
    <subcellularLocation>
        <location evidence="1">Nucleus</location>
    </subcellularLocation>
</comment>
<dbReference type="SUPFAM" id="SSF49764">
    <property type="entry name" value="HSP20-like chaperones"/>
    <property type="match status" value="1"/>
</dbReference>
<evidence type="ECO:0000259" key="6">
    <source>
        <dbReference type="PROSITE" id="PS51203"/>
    </source>
</evidence>
<comment type="caution">
    <text evidence="7">The sequence shown here is derived from an EMBL/GenBank/DDBJ whole genome shotgun (WGS) entry which is preliminary data.</text>
</comment>
<dbReference type="Proteomes" id="UP000298061">
    <property type="component" value="Unassembled WGS sequence"/>
</dbReference>
<dbReference type="InterPro" id="IPR037895">
    <property type="entry name" value="NUDCD1"/>
</dbReference>
<dbReference type="InterPro" id="IPR007052">
    <property type="entry name" value="CS_dom"/>
</dbReference>
<evidence type="ECO:0000256" key="5">
    <source>
        <dbReference type="ARBA" id="ARBA00023242"/>
    </source>
</evidence>
<dbReference type="PANTHER" id="PTHR21664:SF1">
    <property type="entry name" value="NUDC DOMAIN-CONTAINING PROTEIN 1"/>
    <property type="match status" value="1"/>
</dbReference>
<proteinExistence type="predicted"/>
<accession>A0A4Z0A618</accession>
<protein>
    <recommendedName>
        <fullName evidence="3">NudC domain-containing protein 1</fullName>
    </recommendedName>
</protein>
<dbReference type="OrthoDB" id="428655at2759"/>
<dbReference type="PROSITE" id="PS51203">
    <property type="entry name" value="CS"/>
    <property type="match status" value="1"/>
</dbReference>
<keyword evidence="5" id="KW-0539">Nucleus</keyword>
<keyword evidence="4" id="KW-0963">Cytoplasm</keyword>
<dbReference type="EMBL" id="SFCI01000161">
    <property type="protein sequence ID" value="TFY81910.1"/>
    <property type="molecule type" value="Genomic_DNA"/>
</dbReference>
<dbReference type="GO" id="GO:0005737">
    <property type="term" value="C:cytoplasm"/>
    <property type="evidence" value="ECO:0007669"/>
    <property type="project" value="UniProtKB-SubCell"/>
</dbReference>
<sequence>METSEAPKHQNDYPSIVFLTSQFSFVSDGHGLLYALDLSSDGDPLRGTFDLPVDADPALSPKSPPFRLHSVAQTSDDTAVVILSARRHGQPHPSESSFKPPPVEFDIYAAQFSLPISPASDEIVTMTIKWHRHGTSVPSFVAYDPSLKSFLLAGPSSYPTEDKPTEDMPVDSSETIVTFNETSEPSVPALAPEITLPSEDEPKLPPYAWTQELGEITLSFPLPADTDVSKISIVFSPSSVKFAHLGALADASLLLRYSGVELWDQIVPTASFWTWDAEASPKYGLLMLYLQKRNEGTRWLQVFADSPDVPEVPETVNPSELTKMLELMEKYTSGAPERGAVEFARRPSLSSVEGEADEAIDESVGRALYLTWIGEDGSTPLWVPPKGADTPFQVLSLPMPGIRPPAVSLVVRRAVDGLDYTLLTGGGAPVWAHTATYSALAFVLASKEDMRFTYHASPQAVLAFESSKGNYGGHVYIYRLAKPGELHAKQAILSLGDGSAGSVLGVGVLRSGQQPVVLCLCEQELVVMRNILN</sequence>
<dbReference type="AlphaFoldDB" id="A0A4Z0A618"/>
<organism evidence="7 8">
    <name type="scientific">Hericium alpestre</name>
    <dbReference type="NCBI Taxonomy" id="135208"/>
    <lineage>
        <taxon>Eukaryota</taxon>
        <taxon>Fungi</taxon>
        <taxon>Dikarya</taxon>
        <taxon>Basidiomycota</taxon>
        <taxon>Agaricomycotina</taxon>
        <taxon>Agaricomycetes</taxon>
        <taxon>Russulales</taxon>
        <taxon>Hericiaceae</taxon>
        <taxon>Hericium</taxon>
    </lineage>
</organism>
<evidence type="ECO:0000256" key="1">
    <source>
        <dbReference type="ARBA" id="ARBA00004123"/>
    </source>
</evidence>
<gene>
    <name evidence="7" type="ORF">EWM64_g2101</name>
</gene>
<evidence type="ECO:0000256" key="3">
    <source>
        <dbReference type="ARBA" id="ARBA00018915"/>
    </source>
</evidence>
<evidence type="ECO:0000313" key="7">
    <source>
        <dbReference type="EMBL" id="TFY81910.1"/>
    </source>
</evidence>
<name>A0A4Z0A618_9AGAM</name>
<dbReference type="Pfam" id="PF04969">
    <property type="entry name" value="CS"/>
    <property type="match status" value="1"/>
</dbReference>
<feature type="domain" description="CS" evidence="6">
    <location>
        <begin position="202"/>
        <end position="303"/>
    </location>
</feature>